<accession>A0A8T0QRL2</accession>
<keyword evidence="2" id="KW-1185">Reference proteome</keyword>
<organism evidence="1 2">
    <name type="scientific">Panicum virgatum</name>
    <name type="common">Blackwell switchgrass</name>
    <dbReference type="NCBI Taxonomy" id="38727"/>
    <lineage>
        <taxon>Eukaryota</taxon>
        <taxon>Viridiplantae</taxon>
        <taxon>Streptophyta</taxon>
        <taxon>Embryophyta</taxon>
        <taxon>Tracheophyta</taxon>
        <taxon>Spermatophyta</taxon>
        <taxon>Magnoliopsida</taxon>
        <taxon>Liliopsida</taxon>
        <taxon>Poales</taxon>
        <taxon>Poaceae</taxon>
        <taxon>PACMAD clade</taxon>
        <taxon>Panicoideae</taxon>
        <taxon>Panicodae</taxon>
        <taxon>Paniceae</taxon>
        <taxon>Panicinae</taxon>
        <taxon>Panicum</taxon>
        <taxon>Panicum sect. Hiantes</taxon>
    </lineage>
</organism>
<dbReference type="Proteomes" id="UP000823388">
    <property type="component" value="Chromosome 7K"/>
</dbReference>
<sequence length="66" mass="7805">MYIRLYTKLGSSQHRHACTQLVINSRIYLPNICTRAFQNIPDHISSHIRRAESTRPADIYIYERNT</sequence>
<comment type="caution">
    <text evidence="1">The sequence shown here is derived from an EMBL/GenBank/DDBJ whole genome shotgun (WGS) entry which is preliminary data.</text>
</comment>
<protein>
    <submittedName>
        <fullName evidence="1">Uncharacterized protein</fullName>
    </submittedName>
</protein>
<gene>
    <name evidence="1" type="ORF">PVAP13_7KG263332</name>
</gene>
<proteinExistence type="predicted"/>
<dbReference type="EMBL" id="CM029049">
    <property type="protein sequence ID" value="KAG2575738.1"/>
    <property type="molecule type" value="Genomic_DNA"/>
</dbReference>
<name>A0A8T0QRL2_PANVG</name>
<evidence type="ECO:0000313" key="1">
    <source>
        <dbReference type="EMBL" id="KAG2575738.1"/>
    </source>
</evidence>
<reference evidence="1" key="1">
    <citation type="submission" date="2020-05" db="EMBL/GenBank/DDBJ databases">
        <title>WGS assembly of Panicum virgatum.</title>
        <authorList>
            <person name="Lovell J.T."/>
            <person name="Jenkins J."/>
            <person name="Shu S."/>
            <person name="Juenger T.E."/>
            <person name="Schmutz J."/>
        </authorList>
    </citation>
    <scope>NUCLEOTIDE SEQUENCE</scope>
    <source>
        <strain evidence="1">AP13</strain>
    </source>
</reference>
<evidence type="ECO:0000313" key="2">
    <source>
        <dbReference type="Proteomes" id="UP000823388"/>
    </source>
</evidence>
<dbReference type="AlphaFoldDB" id="A0A8T0QRL2"/>